<sequence>MKTENAFSLNAASSEEHDDITALSDAFSLKAFRYIDIAREARLNNIMTRWPLLREISAAQESER</sequence>
<evidence type="ECO:0000313" key="2">
    <source>
        <dbReference type="Proteomes" id="UP000198841"/>
    </source>
</evidence>
<evidence type="ECO:0000313" key="1">
    <source>
        <dbReference type="EMBL" id="SFK70319.1"/>
    </source>
</evidence>
<dbReference type="Proteomes" id="UP000198841">
    <property type="component" value="Unassembled WGS sequence"/>
</dbReference>
<protein>
    <submittedName>
        <fullName evidence="1">Cellulose biosynthesis protein BcsR</fullName>
    </submittedName>
</protein>
<dbReference type="NCBIfam" id="NF040717">
    <property type="entry name" value="BcsR_only"/>
    <property type="match status" value="1"/>
</dbReference>
<accession>A0A1I4BQK7</accession>
<dbReference type="InterPro" id="IPR024487">
    <property type="entry name" value="CBP_BcsR"/>
</dbReference>
<dbReference type="RefSeq" id="WP_008105663.1">
    <property type="nucleotide sequence ID" value="NZ_FOSD01000009.1"/>
</dbReference>
<reference evidence="1 2" key="1">
    <citation type="submission" date="2016-10" db="EMBL/GenBank/DDBJ databases">
        <authorList>
            <person name="Varghese N."/>
            <person name="Submissions S."/>
        </authorList>
    </citation>
    <scope>NUCLEOTIDE SEQUENCE [LARGE SCALE GENOMIC DNA]</scope>
    <source>
        <strain evidence="1 2">YR512</strain>
    </source>
</reference>
<proteinExistence type="predicted"/>
<dbReference type="Pfam" id="PF10945">
    <property type="entry name" value="CBP_BcsR"/>
    <property type="match status" value="1"/>
</dbReference>
<keyword evidence="2" id="KW-1185">Reference proteome</keyword>
<gene>
    <name evidence="1" type="ORF">SAMN05518863_10980</name>
</gene>
<dbReference type="EMBL" id="FOSD01000009">
    <property type="protein sequence ID" value="SFK70319.1"/>
    <property type="molecule type" value="Genomic_DNA"/>
</dbReference>
<comment type="caution">
    <text evidence="1">The sequence shown here is derived from an EMBL/GenBank/DDBJ whole genome shotgun (WGS) entry which is preliminary data.</text>
</comment>
<name>A0A1I4BQK7_9GAMM</name>
<organism evidence="1 2">
    <name type="scientific">Candidatus Pantoea symbiotica</name>
    <dbReference type="NCBI Taxonomy" id="1884370"/>
    <lineage>
        <taxon>Bacteria</taxon>
        <taxon>Pseudomonadati</taxon>
        <taxon>Pseudomonadota</taxon>
        <taxon>Gammaproteobacteria</taxon>
        <taxon>Enterobacterales</taxon>
        <taxon>Erwiniaceae</taxon>
        <taxon>Pantoea</taxon>
    </lineage>
</organism>